<evidence type="ECO:0000256" key="11">
    <source>
        <dbReference type="ARBA" id="ARBA00050886"/>
    </source>
</evidence>
<evidence type="ECO:0000256" key="8">
    <source>
        <dbReference type="ARBA" id="ARBA00023211"/>
    </source>
</evidence>
<feature type="region of interest" description="Disordered" evidence="14">
    <location>
        <begin position="292"/>
        <end position="412"/>
    </location>
</feature>
<feature type="region of interest" description="Disordered" evidence="14">
    <location>
        <begin position="547"/>
        <end position="668"/>
    </location>
</feature>
<organism evidence="15 16">
    <name type="scientific">Phaeoacremonium minimum (strain UCR-PA7)</name>
    <name type="common">Esca disease fungus</name>
    <name type="synonym">Togninia minima</name>
    <dbReference type="NCBI Taxonomy" id="1286976"/>
    <lineage>
        <taxon>Eukaryota</taxon>
        <taxon>Fungi</taxon>
        <taxon>Dikarya</taxon>
        <taxon>Ascomycota</taxon>
        <taxon>Pezizomycotina</taxon>
        <taxon>Sordariomycetes</taxon>
        <taxon>Sordariomycetidae</taxon>
        <taxon>Togniniales</taxon>
        <taxon>Togniniaceae</taxon>
        <taxon>Phaeoacremonium</taxon>
    </lineage>
</organism>
<evidence type="ECO:0000256" key="3">
    <source>
        <dbReference type="ARBA" id="ARBA00022490"/>
    </source>
</evidence>
<comment type="catalytic activity">
    <reaction evidence="11">
        <text>[1,4-alpha-D-glucosyl](n)-L-tyrosyl-[glycogenin] + UDP-alpha-D-glucose = [1,4-alpha-D-glucosyl](n+1)-L-tyrosyl-[glycogenin] + UDP + H(+)</text>
        <dbReference type="Rhea" id="RHEA:56560"/>
        <dbReference type="Rhea" id="RHEA-COMP:14606"/>
        <dbReference type="Rhea" id="RHEA-COMP:14607"/>
        <dbReference type="ChEBI" id="CHEBI:15378"/>
        <dbReference type="ChEBI" id="CHEBI:58223"/>
        <dbReference type="ChEBI" id="CHEBI:58885"/>
        <dbReference type="ChEBI" id="CHEBI:140574"/>
        <dbReference type="EC" id="2.4.1.186"/>
    </reaction>
</comment>
<keyword evidence="16" id="KW-1185">Reference proteome</keyword>
<evidence type="ECO:0000256" key="14">
    <source>
        <dbReference type="SAM" id="MobiDB-lite"/>
    </source>
</evidence>
<reference evidence="16" key="1">
    <citation type="journal article" date="2013" name="Genome Announc.">
        <title>Draft genome sequence of the ascomycete Phaeoacremonium aleophilum strain UCR-PA7, a causal agent of the esca disease complex in grapevines.</title>
        <authorList>
            <person name="Blanco-Ulate B."/>
            <person name="Rolshausen P."/>
            <person name="Cantu D."/>
        </authorList>
    </citation>
    <scope>NUCLEOTIDE SEQUENCE [LARGE SCALE GENOMIC DNA]</scope>
    <source>
        <strain evidence="16">UCR-PA7</strain>
    </source>
</reference>
<dbReference type="SUPFAM" id="SSF53448">
    <property type="entry name" value="Nucleotide-diphospho-sugar transferases"/>
    <property type="match status" value="1"/>
</dbReference>
<keyword evidence="8" id="KW-0464">Manganese</keyword>
<dbReference type="InterPro" id="IPR029044">
    <property type="entry name" value="Nucleotide-diphossugar_trans"/>
</dbReference>
<comment type="function">
    <text evidence="13">Self-glucosylating initiator of glycogen synthesis. It catalyzes the formation of a short alpha (1,4)-glucosyl chain covalently attached via a glucose 1-O-tyrosyl linkage to internal tyrosine residues and these chains act as primers for the elongation reaction catalyzed by glycogen synthase.</text>
</comment>
<comment type="similarity">
    <text evidence="9">Belongs to the glycosyltransferase 8 family. Glycogenin subfamily.</text>
</comment>
<evidence type="ECO:0000256" key="13">
    <source>
        <dbReference type="ARBA" id="ARBA00057883"/>
    </source>
</evidence>
<keyword evidence="7" id="KW-0325">Glycoprotein</keyword>
<dbReference type="Proteomes" id="UP000014074">
    <property type="component" value="Unassembled WGS sequence"/>
</dbReference>
<dbReference type="InterPro" id="IPR002495">
    <property type="entry name" value="Glyco_trans_8"/>
</dbReference>
<keyword evidence="5" id="KW-0479">Metal-binding</keyword>
<evidence type="ECO:0000313" key="15">
    <source>
        <dbReference type="EMBL" id="EOO02923.1"/>
    </source>
</evidence>
<evidence type="ECO:0000256" key="6">
    <source>
        <dbReference type="ARBA" id="ARBA00023056"/>
    </source>
</evidence>
<dbReference type="Gene3D" id="3.90.550.10">
    <property type="entry name" value="Spore Coat Polysaccharide Biosynthesis Protein SpsA, Chain A"/>
    <property type="match status" value="1"/>
</dbReference>
<feature type="compositionally biased region" description="Acidic residues" evidence="14">
    <location>
        <begin position="659"/>
        <end position="668"/>
    </location>
</feature>
<protein>
    <recommendedName>
        <fullName evidence="10">glycogenin glucosyltransferase</fullName>
        <ecNumber evidence="10">2.4.1.186</ecNumber>
    </recommendedName>
</protein>
<feature type="compositionally biased region" description="Polar residues" evidence="14">
    <location>
        <begin position="436"/>
        <end position="446"/>
    </location>
</feature>
<dbReference type="EMBL" id="KB932883">
    <property type="protein sequence ID" value="EOO02923.1"/>
    <property type="molecule type" value="Genomic_DNA"/>
</dbReference>
<dbReference type="CDD" id="cd02537">
    <property type="entry name" value="GT8_Glycogenin"/>
    <property type="match status" value="1"/>
</dbReference>
<evidence type="ECO:0000256" key="1">
    <source>
        <dbReference type="ARBA" id="ARBA00001936"/>
    </source>
</evidence>
<dbReference type="RefSeq" id="XP_007912273.1">
    <property type="nucleotide sequence ID" value="XM_007914082.1"/>
</dbReference>
<dbReference type="GO" id="GO:0008466">
    <property type="term" value="F:glycogenin glucosyltransferase activity"/>
    <property type="evidence" value="ECO:0007669"/>
    <property type="project" value="UniProtKB-EC"/>
</dbReference>
<keyword evidence="6" id="KW-0320">Glycogen biosynthesis</keyword>
<feature type="compositionally biased region" description="Basic and acidic residues" evidence="14">
    <location>
        <begin position="311"/>
        <end position="324"/>
    </location>
</feature>
<feature type="compositionally biased region" description="Polar residues" evidence="14">
    <location>
        <begin position="251"/>
        <end position="260"/>
    </location>
</feature>
<accession>R8BU65</accession>
<comment type="catalytic activity">
    <reaction evidence="12">
        <text>L-tyrosyl-[glycogenin] + UDP-alpha-D-glucose = alpha-D-glucosyl-L-tyrosyl-[glycogenin] + UDP + H(+)</text>
        <dbReference type="Rhea" id="RHEA:23360"/>
        <dbReference type="Rhea" id="RHEA-COMP:14604"/>
        <dbReference type="Rhea" id="RHEA-COMP:14605"/>
        <dbReference type="ChEBI" id="CHEBI:15378"/>
        <dbReference type="ChEBI" id="CHEBI:46858"/>
        <dbReference type="ChEBI" id="CHEBI:58223"/>
        <dbReference type="ChEBI" id="CHEBI:58885"/>
        <dbReference type="ChEBI" id="CHEBI:140573"/>
        <dbReference type="EC" id="2.4.1.186"/>
    </reaction>
</comment>
<evidence type="ECO:0000256" key="10">
    <source>
        <dbReference type="ARBA" id="ARBA00038934"/>
    </source>
</evidence>
<evidence type="ECO:0000256" key="5">
    <source>
        <dbReference type="ARBA" id="ARBA00022723"/>
    </source>
</evidence>
<feature type="compositionally biased region" description="Gly residues" evidence="14">
    <location>
        <begin position="551"/>
        <end position="560"/>
    </location>
</feature>
<dbReference type="eggNOG" id="KOG1950">
    <property type="taxonomic scope" value="Eukaryota"/>
</dbReference>
<dbReference type="GO" id="GO:0005978">
    <property type="term" value="P:glycogen biosynthetic process"/>
    <property type="evidence" value="ECO:0007669"/>
    <property type="project" value="UniProtKB-KW"/>
</dbReference>
<proteinExistence type="inferred from homology"/>
<dbReference type="FunFam" id="3.90.550.10:FF:000092">
    <property type="entry name" value="Glycogenin 2"/>
    <property type="match status" value="1"/>
</dbReference>
<dbReference type="AlphaFoldDB" id="R8BU65"/>
<evidence type="ECO:0000313" key="16">
    <source>
        <dbReference type="Proteomes" id="UP000014074"/>
    </source>
</evidence>
<sequence>MAVQGGEDVYATVRALVLAHSLRDAGTTKKLAVLVTLDSVSGEVISQLKTVYDYVIPVPRIKNEKPANLNLMNRADLHSAFTKIHLWKLTQYRKIVYIDADVVAYRAVDELFDLPHAFSAAPDIGWPDLFNTGVMALTPNLGDYYALIAMAERGISFDGADQGLLNMYFKNDYNRLSFTYNVTPSAHYQYVPAYRHFQSSINMVHFIGPEKPWFKGRQTSDSNSPYDEISAKWWAVYDRHYKVQTPAPTPEGTQQDQSQRPPELVQMSPPPDSKPEAANFPSIQYEMSSDVAPFVPPKRYPSPPRNMWYEVPKDKPAPSTEKPRAIFPWETHQPRASRVFANDPYENEPPVTGESTIEPSGEPKASFAPHAPVTEPSVTETSSAEHKSEPQTPTTPTIRVVPSDPWSSFTRFNAWDDVPEIDKYVDTLPWHRRTKSQGTPTGQKSPGSGGGTDRGQNETSAAAAWRRHGSKLTDFPTEFERPSLPVTPAPIRRPKFWGGGGPGIAGEGEEDDEQLPTAQGVPRQADWDPVAQLQKLAKQQSELLLRKLGGGEDAGGGSSEGGFSVRREIPDRPLPFGSEDVKSPTYVAQSSGVLSPQPVKPGAGPRSILGEQEAIPRSTAAATTSTSGSSIPEPAYHGPGVAWEKDEDFLHQSAPLPPTEEEEDVLDT</sequence>
<comment type="subcellular location">
    <subcellularLocation>
        <location evidence="2">Cytoplasm</location>
    </subcellularLocation>
</comment>
<dbReference type="GO" id="GO:0005737">
    <property type="term" value="C:cytoplasm"/>
    <property type="evidence" value="ECO:0007669"/>
    <property type="project" value="UniProtKB-SubCell"/>
</dbReference>
<dbReference type="GeneID" id="19321657"/>
<feature type="region of interest" description="Disordered" evidence="14">
    <location>
        <begin position="426"/>
        <end position="519"/>
    </location>
</feature>
<evidence type="ECO:0000256" key="2">
    <source>
        <dbReference type="ARBA" id="ARBA00004496"/>
    </source>
</evidence>
<evidence type="ECO:0000256" key="12">
    <source>
        <dbReference type="ARBA" id="ARBA00052293"/>
    </source>
</evidence>
<feature type="compositionally biased region" description="Low complexity" evidence="14">
    <location>
        <begin position="618"/>
        <end position="630"/>
    </location>
</feature>
<evidence type="ECO:0000256" key="7">
    <source>
        <dbReference type="ARBA" id="ARBA00023180"/>
    </source>
</evidence>
<dbReference type="HOGENOM" id="CLU_017171_2_0_1"/>
<name>R8BU65_PHAM7</name>
<keyword evidence="4" id="KW-0808">Transferase</keyword>
<dbReference type="InterPro" id="IPR050587">
    <property type="entry name" value="GNT1/Glycosyltrans_8"/>
</dbReference>
<keyword evidence="3" id="KW-0963">Cytoplasm</keyword>
<dbReference type="EC" id="2.4.1.186" evidence="10"/>
<evidence type="ECO:0000256" key="9">
    <source>
        <dbReference type="ARBA" id="ARBA00038162"/>
    </source>
</evidence>
<gene>
    <name evidence="15" type="ORF">UCRPA7_1502</name>
</gene>
<feature type="region of interest" description="Disordered" evidence="14">
    <location>
        <begin position="244"/>
        <end position="279"/>
    </location>
</feature>
<dbReference type="PANTHER" id="PTHR11183">
    <property type="entry name" value="GLYCOGENIN SUBFAMILY MEMBER"/>
    <property type="match status" value="1"/>
</dbReference>
<feature type="compositionally biased region" description="Gly residues" evidence="14">
    <location>
        <begin position="497"/>
        <end position="506"/>
    </location>
</feature>
<comment type="cofactor">
    <cofactor evidence="1">
        <name>Mn(2+)</name>
        <dbReference type="ChEBI" id="CHEBI:29035"/>
    </cofactor>
</comment>
<evidence type="ECO:0000256" key="4">
    <source>
        <dbReference type="ARBA" id="ARBA00022679"/>
    </source>
</evidence>
<feature type="compositionally biased region" description="Pro residues" evidence="14">
    <location>
        <begin position="294"/>
        <end position="304"/>
    </location>
</feature>
<dbReference type="OrthoDB" id="2014201at2759"/>
<dbReference type="KEGG" id="tmn:UCRPA7_1502"/>
<dbReference type="Pfam" id="PF01501">
    <property type="entry name" value="Glyco_transf_8"/>
    <property type="match status" value="1"/>
</dbReference>
<dbReference type="GO" id="GO:0046872">
    <property type="term" value="F:metal ion binding"/>
    <property type="evidence" value="ECO:0007669"/>
    <property type="project" value="UniProtKB-KW"/>
</dbReference>